<dbReference type="Pfam" id="PF00069">
    <property type="entry name" value="Pkinase"/>
    <property type="match status" value="1"/>
</dbReference>
<feature type="region of interest" description="Disordered" evidence="12">
    <location>
        <begin position="411"/>
        <end position="440"/>
    </location>
</feature>
<evidence type="ECO:0000259" key="13">
    <source>
        <dbReference type="PROSITE" id="PS50011"/>
    </source>
</evidence>
<accession>A0A6G1HT86</accession>
<evidence type="ECO:0000256" key="5">
    <source>
        <dbReference type="ARBA" id="ARBA00022741"/>
    </source>
</evidence>
<feature type="domain" description="Protein kinase" evidence="13">
    <location>
        <begin position="13"/>
        <end position="283"/>
    </location>
</feature>
<evidence type="ECO:0000256" key="2">
    <source>
        <dbReference type="ARBA" id="ARBA00012513"/>
    </source>
</evidence>
<comment type="similarity">
    <text evidence="1">Belongs to the protein kinase superfamily. CK1 Ser/Thr protein kinase family. Casein kinase I subfamily.</text>
</comment>
<dbReference type="AlphaFoldDB" id="A0A6G1HT86"/>
<dbReference type="FunFam" id="1.10.510.10:FF:000160">
    <property type="entry name" value="Casein kinase I 1"/>
    <property type="match status" value="1"/>
</dbReference>
<evidence type="ECO:0000256" key="11">
    <source>
        <dbReference type="RuleBase" id="RU000304"/>
    </source>
</evidence>
<dbReference type="PANTHER" id="PTHR11909">
    <property type="entry name" value="CASEIN KINASE-RELATED"/>
    <property type="match status" value="1"/>
</dbReference>
<dbReference type="SMART" id="SM00220">
    <property type="entry name" value="S_TKc"/>
    <property type="match status" value="1"/>
</dbReference>
<feature type="compositionally biased region" description="Polar residues" evidence="12">
    <location>
        <begin position="385"/>
        <end position="397"/>
    </location>
</feature>
<dbReference type="GO" id="GO:0000324">
    <property type="term" value="C:fungal-type vacuole"/>
    <property type="evidence" value="ECO:0007669"/>
    <property type="project" value="UniProtKB-ARBA"/>
</dbReference>
<evidence type="ECO:0000256" key="10">
    <source>
        <dbReference type="PROSITE-ProRule" id="PRU10141"/>
    </source>
</evidence>
<evidence type="ECO:0000256" key="9">
    <source>
        <dbReference type="ARBA" id="ARBA00048679"/>
    </source>
</evidence>
<dbReference type="InterPro" id="IPR000719">
    <property type="entry name" value="Prot_kinase_dom"/>
</dbReference>
<dbReference type="EC" id="2.7.11.1" evidence="2"/>
<dbReference type="Gene3D" id="1.10.510.10">
    <property type="entry name" value="Transferase(Phosphotransferase) domain 1"/>
    <property type="match status" value="1"/>
</dbReference>
<dbReference type="InterPro" id="IPR017441">
    <property type="entry name" value="Protein_kinase_ATP_BS"/>
</dbReference>
<comment type="catalytic activity">
    <reaction evidence="8">
        <text>L-threonyl-[protein] + ATP = O-phospho-L-threonyl-[protein] + ADP + H(+)</text>
        <dbReference type="Rhea" id="RHEA:46608"/>
        <dbReference type="Rhea" id="RHEA-COMP:11060"/>
        <dbReference type="Rhea" id="RHEA-COMP:11605"/>
        <dbReference type="ChEBI" id="CHEBI:15378"/>
        <dbReference type="ChEBI" id="CHEBI:30013"/>
        <dbReference type="ChEBI" id="CHEBI:30616"/>
        <dbReference type="ChEBI" id="CHEBI:61977"/>
        <dbReference type="ChEBI" id="CHEBI:456216"/>
        <dbReference type="EC" id="2.7.11.1"/>
    </reaction>
</comment>
<dbReference type="InterPro" id="IPR050235">
    <property type="entry name" value="CK1_Ser-Thr_kinase"/>
</dbReference>
<dbReference type="OrthoDB" id="5800476at2759"/>
<comment type="catalytic activity">
    <reaction evidence="9">
        <text>L-seryl-[protein] + ATP = O-phospho-L-seryl-[protein] + ADP + H(+)</text>
        <dbReference type="Rhea" id="RHEA:17989"/>
        <dbReference type="Rhea" id="RHEA-COMP:9863"/>
        <dbReference type="Rhea" id="RHEA-COMP:11604"/>
        <dbReference type="ChEBI" id="CHEBI:15378"/>
        <dbReference type="ChEBI" id="CHEBI:29999"/>
        <dbReference type="ChEBI" id="CHEBI:30616"/>
        <dbReference type="ChEBI" id="CHEBI:83421"/>
        <dbReference type="ChEBI" id="CHEBI:456216"/>
        <dbReference type="EC" id="2.7.11.1"/>
    </reaction>
</comment>
<organism evidence="14 15">
    <name type="scientific">Trichodelitschia bisporula</name>
    <dbReference type="NCBI Taxonomy" id="703511"/>
    <lineage>
        <taxon>Eukaryota</taxon>
        <taxon>Fungi</taxon>
        <taxon>Dikarya</taxon>
        <taxon>Ascomycota</taxon>
        <taxon>Pezizomycotina</taxon>
        <taxon>Dothideomycetes</taxon>
        <taxon>Dothideomycetes incertae sedis</taxon>
        <taxon>Phaeotrichales</taxon>
        <taxon>Phaeotrichaceae</taxon>
        <taxon>Trichodelitschia</taxon>
    </lineage>
</organism>
<feature type="region of interest" description="Disordered" evidence="12">
    <location>
        <begin position="317"/>
        <end position="397"/>
    </location>
</feature>
<keyword evidence="5 10" id="KW-0547">Nucleotide-binding</keyword>
<feature type="compositionally biased region" description="Polar residues" evidence="12">
    <location>
        <begin position="411"/>
        <end position="433"/>
    </location>
</feature>
<sequence>MASSSSNVVGVHYRVGKKIGEGSFGVLFEGTNLLNNQQVAIKFEPRKSDAPQLRDEYRTYKILVGCPGIPNVYYFGQEGLHNILVIDLLGPSLEDLFDLCHRRFSIKTVVMVAKQMLSRVQTIHEKNLIYRDIKPDNFLIGRPGTKAANVIHVVDFGMAKQYRDPKTKQHIPYRERKSLSGTARYMSINTHLGREQSRRDDLEALGHVFMYFLRGGLPWQGLKAATNKQKYEKIGEKKQTTAIKDLCEGFPEEFNKYLSYVRNLGFEDQPDYDYLRELFTQALKNTGEVEDGEYDWMKLNGGKGWEALKIHPTAAHVSHGVPNSSQRELHGQPRPSKSAIPIGRLDADLPKPGAARQTTGPSRHPQRRPGDPAAYGSDAALAAKRQSTADFRQPEGSTAAQFQHSTQNLGNNRASVAQPPTMQANGVGLQSPQARGVEEQKPSAWQKFVKVLCCG</sequence>
<keyword evidence="15" id="KW-1185">Reference proteome</keyword>
<reference evidence="14" key="1">
    <citation type="journal article" date="2020" name="Stud. Mycol.">
        <title>101 Dothideomycetes genomes: a test case for predicting lifestyles and emergence of pathogens.</title>
        <authorList>
            <person name="Haridas S."/>
            <person name="Albert R."/>
            <person name="Binder M."/>
            <person name="Bloem J."/>
            <person name="Labutti K."/>
            <person name="Salamov A."/>
            <person name="Andreopoulos B."/>
            <person name="Baker S."/>
            <person name="Barry K."/>
            <person name="Bills G."/>
            <person name="Bluhm B."/>
            <person name="Cannon C."/>
            <person name="Castanera R."/>
            <person name="Culley D."/>
            <person name="Daum C."/>
            <person name="Ezra D."/>
            <person name="Gonzalez J."/>
            <person name="Henrissat B."/>
            <person name="Kuo A."/>
            <person name="Liang C."/>
            <person name="Lipzen A."/>
            <person name="Lutzoni F."/>
            <person name="Magnuson J."/>
            <person name="Mondo S."/>
            <person name="Nolan M."/>
            <person name="Ohm R."/>
            <person name="Pangilinan J."/>
            <person name="Park H.-J."/>
            <person name="Ramirez L."/>
            <person name="Alfaro M."/>
            <person name="Sun H."/>
            <person name="Tritt A."/>
            <person name="Yoshinaga Y."/>
            <person name="Zwiers L.-H."/>
            <person name="Turgeon B."/>
            <person name="Goodwin S."/>
            <person name="Spatafora J."/>
            <person name="Crous P."/>
            <person name="Grigoriev I."/>
        </authorList>
    </citation>
    <scope>NUCLEOTIDE SEQUENCE</scope>
    <source>
        <strain evidence="14">CBS 262.69</strain>
    </source>
</reference>
<evidence type="ECO:0000256" key="1">
    <source>
        <dbReference type="ARBA" id="ARBA00005926"/>
    </source>
</evidence>
<keyword evidence="3 11" id="KW-0723">Serine/threonine-protein kinase</keyword>
<evidence type="ECO:0000256" key="4">
    <source>
        <dbReference type="ARBA" id="ARBA00022679"/>
    </source>
</evidence>
<dbReference type="GO" id="GO:0004674">
    <property type="term" value="F:protein serine/threonine kinase activity"/>
    <property type="evidence" value="ECO:0007669"/>
    <property type="project" value="UniProtKB-KW"/>
</dbReference>
<dbReference type="InterPro" id="IPR008271">
    <property type="entry name" value="Ser/Thr_kinase_AS"/>
</dbReference>
<evidence type="ECO:0000256" key="12">
    <source>
        <dbReference type="SAM" id="MobiDB-lite"/>
    </source>
</evidence>
<dbReference type="PROSITE" id="PS00108">
    <property type="entry name" value="PROTEIN_KINASE_ST"/>
    <property type="match status" value="1"/>
</dbReference>
<keyword evidence="7 10" id="KW-0067">ATP-binding</keyword>
<evidence type="ECO:0000313" key="15">
    <source>
        <dbReference type="Proteomes" id="UP000799640"/>
    </source>
</evidence>
<keyword evidence="4" id="KW-0808">Transferase</keyword>
<dbReference type="InterPro" id="IPR011009">
    <property type="entry name" value="Kinase-like_dom_sf"/>
</dbReference>
<dbReference type="GO" id="GO:0005524">
    <property type="term" value="F:ATP binding"/>
    <property type="evidence" value="ECO:0007669"/>
    <property type="project" value="UniProtKB-UniRule"/>
</dbReference>
<evidence type="ECO:0000313" key="14">
    <source>
        <dbReference type="EMBL" id="KAF2399268.1"/>
    </source>
</evidence>
<dbReference type="FunFam" id="3.30.200.20:FF:000538">
    <property type="entry name" value="Putative Casein kinase I"/>
    <property type="match status" value="1"/>
</dbReference>
<gene>
    <name evidence="14" type="ORF">EJ06DRAFT_563740</name>
</gene>
<evidence type="ECO:0000256" key="7">
    <source>
        <dbReference type="ARBA" id="ARBA00022840"/>
    </source>
</evidence>
<evidence type="ECO:0000256" key="6">
    <source>
        <dbReference type="ARBA" id="ARBA00022777"/>
    </source>
</evidence>
<name>A0A6G1HT86_9PEZI</name>
<dbReference type="EMBL" id="ML996698">
    <property type="protein sequence ID" value="KAF2399268.1"/>
    <property type="molecule type" value="Genomic_DNA"/>
</dbReference>
<dbReference type="PROSITE" id="PS50011">
    <property type="entry name" value="PROTEIN_KINASE_DOM"/>
    <property type="match status" value="1"/>
</dbReference>
<protein>
    <recommendedName>
        <fullName evidence="2">non-specific serine/threonine protein kinase</fullName>
        <ecNumber evidence="2">2.7.11.1</ecNumber>
    </recommendedName>
</protein>
<dbReference type="PROSITE" id="PS00107">
    <property type="entry name" value="PROTEIN_KINASE_ATP"/>
    <property type="match status" value="1"/>
</dbReference>
<evidence type="ECO:0000256" key="8">
    <source>
        <dbReference type="ARBA" id="ARBA00047899"/>
    </source>
</evidence>
<feature type="binding site" evidence="10">
    <location>
        <position position="42"/>
    </location>
    <ligand>
        <name>ATP</name>
        <dbReference type="ChEBI" id="CHEBI:30616"/>
    </ligand>
</feature>
<keyword evidence="6 14" id="KW-0418">Kinase</keyword>
<evidence type="ECO:0000256" key="3">
    <source>
        <dbReference type="ARBA" id="ARBA00022527"/>
    </source>
</evidence>
<dbReference type="Proteomes" id="UP000799640">
    <property type="component" value="Unassembled WGS sequence"/>
</dbReference>
<dbReference type="SUPFAM" id="SSF56112">
    <property type="entry name" value="Protein kinase-like (PK-like)"/>
    <property type="match status" value="1"/>
</dbReference>
<dbReference type="CDD" id="cd14127">
    <property type="entry name" value="STKc_CK1_fungal"/>
    <property type="match status" value="1"/>
</dbReference>
<proteinExistence type="inferred from homology"/>